<keyword evidence="2" id="KW-1185">Reference proteome</keyword>
<name>A0A318TJ96_9BACL</name>
<organism evidence="1 2">
    <name type="scientific">Ureibacillus chungkukjangi</name>
    <dbReference type="NCBI Taxonomy" id="1202712"/>
    <lineage>
        <taxon>Bacteria</taxon>
        <taxon>Bacillati</taxon>
        <taxon>Bacillota</taxon>
        <taxon>Bacilli</taxon>
        <taxon>Bacillales</taxon>
        <taxon>Caryophanaceae</taxon>
        <taxon>Ureibacillus</taxon>
    </lineage>
</organism>
<dbReference type="InterPro" id="IPR023393">
    <property type="entry name" value="START-like_dom_sf"/>
</dbReference>
<protein>
    <submittedName>
        <fullName evidence="1">Polyketide cyclase/dehydrase/lipid transport protein</fullName>
    </submittedName>
</protein>
<dbReference type="SUPFAM" id="SSF55961">
    <property type="entry name" value="Bet v1-like"/>
    <property type="match status" value="1"/>
</dbReference>
<comment type="caution">
    <text evidence="1">The sequence shown here is derived from an EMBL/GenBank/DDBJ whole genome shotgun (WGS) entry which is preliminary data.</text>
</comment>
<dbReference type="EMBL" id="QJTJ01000021">
    <property type="protein sequence ID" value="PYF04714.1"/>
    <property type="molecule type" value="Genomic_DNA"/>
</dbReference>
<evidence type="ECO:0000313" key="2">
    <source>
        <dbReference type="Proteomes" id="UP000247416"/>
    </source>
</evidence>
<evidence type="ECO:0000313" key="1">
    <source>
        <dbReference type="EMBL" id="PYF04714.1"/>
    </source>
</evidence>
<sequence>MATGTHTVEIPVEVQVVWDYISNLENWAPTVPAYKEHELINDKQSIWTFEGSVKGIKKTIQAQVDITEWEEPSNIKFELKGLSDNFTGSGQFTAEEINGKTTMTCTVDVSAGGISGAVLTPVIKWAVPKVASRLTESIARKILVFS</sequence>
<proteinExistence type="predicted"/>
<dbReference type="CDD" id="cd07812">
    <property type="entry name" value="SRPBCC"/>
    <property type="match status" value="1"/>
</dbReference>
<reference evidence="1 2" key="1">
    <citation type="submission" date="2018-06" db="EMBL/GenBank/DDBJ databases">
        <title>Genomic Encyclopedia of Archaeal and Bacterial Type Strains, Phase II (KMG-II): from individual species to whole genera.</title>
        <authorList>
            <person name="Goeker M."/>
        </authorList>
    </citation>
    <scope>NUCLEOTIDE SEQUENCE [LARGE SCALE GENOMIC DNA]</scope>
    <source>
        <strain evidence="1 2">KACC 16626</strain>
    </source>
</reference>
<dbReference type="InterPro" id="IPR019587">
    <property type="entry name" value="Polyketide_cyclase/dehydratase"/>
</dbReference>
<dbReference type="Gene3D" id="3.30.530.20">
    <property type="match status" value="1"/>
</dbReference>
<dbReference type="Pfam" id="PF10604">
    <property type="entry name" value="Polyketide_cyc2"/>
    <property type="match status" value="1"/>
</dbReference>
<dbReference type="OrthoDB" id="2374625at2"/>
<dbReference type="RefSeq" id="WP_107936084.1">
    <property type="nucleotide sequence ID" value="NZ_CP085009.1"/>
</dbReference>
<accession>A0A318TJ96</accession>
<dbReference type="AlphaFoldDB" id="A0A318TJ96"/>
<dbReference type="Proteomes" id="UP000247416">
    <property type="component" value="Unassembled WGS sequence"/>
</dbReference>
<gene>
    <name evidence="1" type="ORF">BJ095_12151</name>
</gene>